<keyword evidence="1" id="KW-0614">Plasmid</keyword>
<keyword evidence="2" id="KW-1185">Reference proteome</keyword>
<sequence length="92" mass="10556">MADKPVGRKVNKSLNIMINYQNHMRFQVFIRHGVGLFRYNGKHCKASLIQIFILSTLQFVQVLPIIKNDGRLLMTCLGLSVGHSRFSQKQNP</sequence>
<accession>D8MJV3</accession>
<reference evidence="1 2" key="1">
    <citation type="journal article" date="2010" name="BMC Genomics">
        <title>Genome comparison of the epiphytic bacteria Erwinia billingiae and E. tasmaniensis with the pear pathogen E. pyrifoliae.</title>
        <authorList>
            <person name="Kube M."/>
            <person name="Migdoll A.M."/>
            <person name="Gehring I."/>
            <person name="Heitmann K."/>
            <person name="Mayer Y."/>
            <person name="Kuhl H."/>
            <person name="Knaust F."/>
            <person name="Geider K."/>
            <person name="Reinhardt R."/>
        </authorList>
    </citation>
    <scope>NUCLEOTIDE SEQUENCE [LARGE SCALE GENOMIC DNA]</scope>
    <source>
        <strain evidence="1 2">Eb661</strain>
        <plasmid evidence="1">pEB170</plasmid>
    </source>
</reference>
<gene>
    <name evidence="1" type="ordered locus">EbC_pEb17200980</name>
</gene>
<proteinExistence type="predicted"/>
<dbReference type="EMBL" id="FP236830">
    <property type="protein sequence ID" value="CAX53551.1"/>
    <property type="molecule type" value="Genomic_DNA"/>
</dbReference>
<name>D8MJV3_ERWBE</name>
<dbReference type="AlphaFoldDB" id="D8MJV3"/>
<dbReference type="HOGENOM" id="CLU_2408739_0_0_6"/>
<dbReference type="KEGG" id="ebi:EbC_pEb17200980"/>
<evidence type="ECO:0000313" key="2">
    <source>
        <dbReference type="Proteomes" id="UP000008793"/>
    </source>
</evidence>
<geneLocation type="plasmid" evidence="1 2">
    <name>pEB170</name>
</geneLocation>
<organism evidence="2">
    <name type="scientific">Erwinia billingiae (strain Eb661)</name>
    <dbReference type="NCBI Taxonomy" id="634500"/>
    <lineage>
        <taxon>Bacteria</taxon>
        <taxon>Pseudomonadati</taxon>
        <taxon>Pseudomonadota</taxon>
        <taxon>Gammaproteobacteria</taxon>
        <taxon>Enterobacterales</taxon>
        <taxon>Erwiniaceae</taxon>
        <taxon>Erwinia</taxon>
    </lineage>
</organism>
<evidence type="ECO:0000313" key="1">
    <source>
        <dbReference type="EMBL" id="CAX53551.1"/>
    </source>
</evidence>
<protein>
    <submittedName>
        <fullName evidence="1">Uncharacterized protein</fullName>
    </submittedName>
</protein>
<dbReference type="Proteomes" id="UP000008793">
    <property type="component" value="Plasmid pEB170"/>
</dbReference>